<dbReference type="KEGG" id="ttq:NIES37_37800"/>
<accession>A0A1Z4N245</accession>
<organism evidence="2 3">
    <name type="scientific">Tolypothrix tenuis PCC 7101</name>
    <dbReference type="NCBI Taxonomy" id="231146"/>
    <lineage>
        <taxon>Bacteria</taxon>
        <taxon>Bacillati</taxon>
        <taxon>Cyanobacteriota</taxon>
        <taxon>Cyanophyceae</taxon>
        <taxon>Nostocales</taxon>
        <taxon>Tolypothrichaceae</taxon>
        <taxon>Tolypothrix</taxon>
    </lineage>
</organism>
<dbReference type="Proteomes" id="UP000218785">
    <property type="component" value="Chromosome"/>
</dbReference>
<feature type="domain" description="Lipocalin-like" evidence="1">
    <location>
        <begin position="6"/>
        <end position="138"/>
    </location>
</feature>
<gene>
    <name evidence="2" type="ORF">NIES37_37800</name>
</gene>
<dbReference type="Pfam" id="PF13924">
    <property type="entry name" value="Lipocalin_5"/>
    <property type="match status" value="1"/>
</dbReference>
<proteinExistence type="predicted"/>
<keyword evidence="3" id="KW-1185">Reference proteome</keyword>
<protein>
    <recommendedName>
        <fullName evidence="1">Lipocalin-like domain-containing protein</fullName>
    </recommendedName>
</protein>
<evidence type="ECO:0000259" key="1">
    <source>
        <dbReference type="Pfam" id="PF13924"/>
    </source>
</evidence>
<reference evidence="2 3" key="1">
    <citation type="submission" date="2017-06" db="EMBL/GenBank/DDBJ databases">
        <title>Genome sequencing of cyanobaciteial culture collection at National Institute for Environmental Studies (NIES).</title>
        <authorList>
            <person name="Hirose Y."/>
            <person name="Shimura Y."/>
            <person name="Fujisawa T."/>
            <person name="Nakamura Y."/>
            <person name="Kawachi M."/>
        </authorList>
    </citation>
    <scope>NUCLEOTIDE SEQUENCE [LARGE SCALE GENOMIC DNA]</scope>
    <source>
        <strain evidence="2 3">NIES-37</strain>
    </source>
</reference>
<evidence type="ECO:0000313" key="2">
    <source>
        <dbReference type="EMBL" id="BAY99797.1"/>
    </source>
</evidence>
<dbReference type="EMBL" id="AP018248">
    <property type="protein sequence ID" value="BAY99797.1"/>
    <property type="molecule type" value="Genomic_DNA"/>
</dbReference>
<dbReference type="RefSeq" id="WP_096578197.1">
    <property type="nucleotide sequence ID" value="NZ_CAWNJS010000001.1"/>
</dbReference>
<sequence length="157" mass="17378">MRNNLVGTWKLVSCETRTANGQIFYPLGENPSGYIIYTDNGYVSVAMMRANRPQFQAGDIAAGTVEEKVAAADSYVSYCGTYEIQGNQVVHHVEVSFFPNWVGANQVRYVQLNDELLTLSTPPILVNGIEMVGSLIWQNVANIKPEKELVTSHVTVH</sequence>
<evidence type="ECO:0000313" key="3">
    <source>
        <dbReference type="Proteomes" id="UP000218785"/>
    </source>
</evidence>
<dbReference type="AlphaFoldDB" id="A0A1Z4N245"/>
<dbReference type="InterPro" id="IPR024311">
    <property type="entry name" value="Lipocalin-like"/>
</dbReference>
<name>A0A1Z4N245_9CYAN</name>